<dbReference type="Proteomes" id="UP001491310">
    <property type="component" value="Unassembled WGS sequence"/>
</dbReference>
<feature type="transmembrane region" description="Helical" evidence="1">
    <location>
        <begin position="260"/>
        <end position="280"/>
    </location>
</feature>
<evidence type="ECO:0000313" key="2">
    <source>
        <dbReference type="EMBL" id="KAK9914827.1"/>
    </source>
</evidence>
<comment type="caution">
    <text evidence="2">The sequence shown here is derived from an EMBL/GenBank/DDBJ whole genome shotgun (WGS) entry which is preliminary data.</text>
</comment>
<feature type="transmembrane region" description="Helical" evidence="1">
    <location>
        <begin position="182"/>
        <end position="200"/>
    </location>
</feature>
<protein>
    <recommendedName>
        <fullName evidence="4">EamA domain-containing protein</fullName>
    </recommendedName>
</protein>
<keyword evidence="3" id="KW-1185">Reference proteome</keyword>
<feature type="transmembrane region" description="Helical" evidence="1">
    <location>
        <begin position="361"/>
        <end position="381"/>
    </location>
</feature>
<dbReference type="EMBL" id="JALJOT010000005">
    <property type="protein sequence ID" value="KAK9914827.1"/>
    <property type="molecule type" value="Genomic_DNA"/>
</dbReference>
<feature type="transmembrane region" description="Helical" evidence="1">
    <location>
        <begin position="329"/>
        <end position="349"/>
    </location>
</feature>
<organism evidence="2 3">
    <name type="scientific">Coccomyxa subellipsoidea</name>
    <dbReference type="NCBI Taxonomy" id="248742"/>
    <lineage>
        <taxon>Eukaryota</taxon>
        <taxon>Viridiplantae</taxon>
        <taxon>Chlorophyta</taxon>
        <taxon>core chlorophytes</taxon>
        <taxon>Trebouxiophyceae</taxon>
        <taxon>Trebouxiophyceae incertae sedis</taxon>
        <taxon>Coccomyxaceae</taxon>
        <taxon>Coccomyxa</taxon>
    </lineage>
</organism>
<evidence type="ECO:0008006" key="4">
    <source>
        <dbReference type="Google" id="ProtNLM"/>
    </source>
</evidence>
<feature type="transmembrane region" description="Helical" evidence="1">
    <location>
        <begin position="206"/>
        <end position="228"/>
    </location>
</feature>
<sequence>MLRHALRLRCLARNISDRFFAAPVVGGGHVHSLETAVLAEADEVSFFARQRHRGLPTIRIFQVEHQLPMHGGCAGSHALFATDRTTQESTEPGPNAQETPQEAAYAYWALAGMHASIAAPHFIFPEEATVVLFAQAALPIDPVQIEIIRMLGTGYVAASVSMLALKAGAERRKLHKSVYRRLNMGVATFATAALAAEVLHVDLLEITASIGMATVLGITVAVPSYYYAMTSGHALGLWSIMKGLVRDLDMLGRVKNGKGLAYALLTPAFYGAGLACMLTPEESLTNVFLSARGEDCITLWRMFGASLLMLPTWTASLKEAADRMHLDRPPYITLNMGLVLIGLLNVAILSPWWTRYSAGPVMPLMLGTWAAAAVVGVWGELTPTSADPVT</sequence>
<accession>A0ABR2YSJ4</accession>
<gene>
    <name evidence="2" type="ORF">WJX75_001061</name>
</gene>
<keyword evidence="1" id="KW-1133">Transmembrane helix</keyword>
<keyword evidence="1" id="KW-0472">Membrane</keyword>
<proteinExistence type="predicted"/>
<evidence type="ECO:0000256" key="1">
    <source>
        <dbReference type="SAM" id="Phobius"/>
    </source>
</evidence>
<keyword evidence="1" id="KW-0812">Transmembrane</keyword>
<name>A0ABR2YSJ4_9CHLO</name>
<evidence type="ECO:0000313" key="3">
    <source>
        <dbReference type="Proteomes" id="UP001491310"/>
    </source>
</evidence>
<reference evidence="2 3" key="1">
    <citation type="journal article" date="2024" name="Nat. Commun.">
        <title>Phylogenomics reveals the evolutionary origins of lichenization in chlorophyte algae.</title>
        <authorList>
            <person name="Puginier C."/>
            <person name="Libourel C."/>
            <person name="Otte J."/>
            <person name="Skaloud P."/>
            <person name="Haon M."/>
            <person name="Grisel S."/>
            <person name="Petersen M."/>
            <person name="Berrin J.G."/>
            <person name="Delaux P.M."/>
            <person name="Dal Grande F."/>
            <person name="Keller J."/>
        </authorList>
    </citation>
    <scope>NUCLEOTIDE SEQUENCE [LARGE SCALE GENOMIC DNA]</scope>
    <source>
        <strain evidence="2 3">SAG 216-7</strain>
    </source>
</reference>